<evidence type="ECO:0000256" key="1">
    <source>
        <dbReference type="SAM" id="SignalP"/>
    </source>
</evidence>
<organism evidence="2">
    <name type="scientific">Ganoderma boninense</name>
    <dbReference type="NCBI Taxonomy" id="34458"/>
    <lineage>
        <taxon>Eukaryota</taxon>
        <taxon>Fungi</taxon>
        <taxon>Dikarya</taxon>
        <taxon>Basidiomycota</taxon>
        <taxon>Agaricomycotina</taxon>
        <taxon>Agaricomycetes</taxon>
        <taxon>Polyporales</taxon>
        <taxon>Polyporaceae</taxon>
        <taxon>Ganoderma</taxon>
    </lineage>
</organism>
<keyword evidence="2" id="KW-0456">Lyase</keyword>
<dbReference type="EC" id="4.2.1.12" evidence="2"/>
<dbReference type="EMBL" id="LR728812">
    <property type="protein sequence ID" value="VWP00787.1"/>
    <property type="molecule type" value="Genomic_DNA"/>
</dbReference>
<proteinExistence type="predicted"/>
<dbReference type="GO" id="GO:0004456">
    <property type="term" value="F:phosphogluconate dehydratase activity"/>
    <property type="evidence" value="ECO:0007669"/>
    <property type="project" value="UniProtKB-EC"/>
</dbReference>
<evidence type="ECO:0000313" key="2">
    <source>
        <dbReference type="EMBL" id="VWP00787.1"/>
    </source>
</evidence>
<accession>A0A5K1K4A7</accession>
<reference evidence="2" key="1">
    <citation type="submission" date="2019-10" db="EMBL/GenBank/DDBJ databases">
        <authorList>
            <person name="Nor Muhammad N."/>
        </authorList>
    </citation>
    <scope>NUCLEOTIDE SEQUENCE</scope>
</reference>
<gene>
    <name evidence="2" type="primary">A0A0H6NEI3</name>
</gene>
<dbReference type="AlphaFoldDB" id="A0A5K1K4A7"/>
<protein>
    <submittedName>
        <fullName evidence="2">Phosphogluconate dehydratase (EC)</fullName>
        <ecNumber evidence="2">4.2.1.12</ecNumber>
    </submittedName>
</protein>
<feature type="signal peptide" evidence="1">
    <location>
        <begin position="1"/>
        <end position="19"/>
    </location>
</feature>
<keyword evidence="1" id="KW-0732">Signal</keyword>
<sequence>MRFSLSIATGLAAAGLVRATREFTLILHVTVRPKMLNQTPPALEARRVARDWLTRPTMFVPVQLRTAGDTSHLQLGFWNLTYRGDLGALQLDLKTNYTTAVHGLGQRAGHLRRRWIRSSLTDIRDAALVA</sequence>
<feature type="chain" id="PRO_5023886864" evidence="1">
    <location>
        <begin position="20"/>
        <end position="130"/>
    </location>
</feature>
<name>A0A5K1K4A7_9APHY</name>